<organism evidence="1 2">
    <name type="scientific">Sporosarcina globispora</name>
    <name type="common">Bacillus globisporus</name>
    <dbReference type="NCBI Taxonomy" id="1459"/>
    <lineage>
        <taxon>Bacteria</taxon>
        <taxon>Bacillati</taxon>
        <taxon>Bacillota</taxon>
        <taxon>Bacilli</taxon>
        <taxon>Bacillales</taxon>
        <taxon>Caryophanaceae</taxon>
        <taxon>Sporosarcina</taxon>
    </lineage>
</organism>
<protein>
    <submittedName>
        <fullName evidence="1">Uncharacterized protein</fullName>
    </submittedName>
</protein>
<dbReference type="Proteomes" id="UP000037109">
    <property type="component" value="Unassembled WGS sequence"/>
</dbReference>
<dbReference type="EMBL" id="LGUF01000007">
    <property type="protein sequence ID" value="KON86554.1"/>
    <property type="molecule type" value="Genomic_DNA"/>
</dbReference>
<dbReference type="Pfam" id="PF16127">
    <property type="entry name" value="DUF4839"/>
    <property type="match status" value="1"/>
</dbReference>
<dbReference type="PATRIC" id="fig|1459.3.peg.1435"/>
<dbReference type="OrthoDB" id="2237218at2"/>
<dbReference type="AlphaFoldDB" id="A0A0M0G9Q0"/>
<gene>
    <name evidence="1" type="ORF">AF332_06745</name>
</gene>
<comment type="caution">
    <text evidence="1">The sequence shown here is derived from an EMBL/GenBank/DDBJ whole genome shotgun (WGS) entry which is preliminary data.</text>
</comment>
<accession>A0A0M0G9Q0</accession>
<reference evidence="2" key="1">
    <citation type="submission" date="2015-07" db="EMBL/GenBank/DDBJ databases">
        <title>Fjat-10036 dsm4.</title>
        <authorList>
            <person name="Liu B."/>
            <person name="Wang J."/>
            <person name="Zhu Y."/>
            <person name="Liu G."/>
            <person name="Chen Q."/>
            <person name="Chen Z."/>
            <person name="Lan J."/>
            <person name="Che J."/>
            <person name="Ge C."/>
            <person name="Shi H."/>
            <person name="Pan Z."/>
            <person name="Liu X."/>
        </authorList>
    </citation>
    <scope>NUCLEOTIDE SEQUENCE [LARGE SCALE GENOMIC DNA]</scope>
    <source>
        <strain evidence="2">DSM 4</strain>
    </source>
</reference>
<dbReference type="RefSeq" id="WP_053433914.1">
    <property type="nucleotide sequence ID" value="NZ_LGUF01000007.1"/>
</dbReference>
<evidence type="ECO:0000313" key="1">
    <source>
        <dbReference type="EMBL" id="KON86554.1"/>
    </source>
</evidence>
<dbReference type="STRING" id="1459.AF332_06745"/>
<dbReference type="InterPro" id="IPR032290">
    <property type="entry name" value="DUF4839"/>
</dbReference>
<name>A0A0M0G9Q0_SPOGL</name>
<keyword evidence="2" id="KW-1185">Reference proteome</keyword>
<proteinExistence type="predicted"/>
<sequence>MKIAYSETTAFGPSFKFEDVNVSDLKLTGSEIPENIGMGQNLHITAVLEEYNETSGLFIFKPISTEIR</sequence>
<evidence type="ECO:0000313" key="2">
    <source>
        <dbReference type="Proteomes" id="UP000037109"/>
    </source>
</evidence>